<evidence type="ECO:0000313" key="3">
    <source>
        <dbReference type="EMBL" id="NKY01416.1"/>
    </source>
</evidence>
<accession>A0A846WK66</accession>
<evidence type="ECO:0000256" key="1">
    <source>
        <dbReference type="SAM" id="MobiDB-lite"/>
    </source>
</evidence>
<comment type="caution">
    <text evidence="3">The sequence shown here is derived from an EMBL/GenBank/DDBJ whole genome shotgun (WGS) entry which is preliminary data.</text>
</comment>
<gene>
    <name evidence="3" type="ORF">HGA05_07515</name>
</gene>
<reference evidence="3 4" key="1">
    <citation type="submission" date="2020-04" db="EMBL/GenBank/DDBJ databases">
        <title>MicrobeNet Type strains.</title>
        <authorList>
            <person name="Nicholson A.C."/>
        </authorList>
    </citation>
    <scope>NUCLEOTIDE SEQUENCE [LARGE SCALE GENOMIC DNA]</scope>
    <source>
        <strain evidence="3 4">ATCC BAA-14</strain>
    </source>
</reference>
<feature type="compositionally biased region" description="Polar residues" evidence="1">
    <location>
        <begin position="16"/>
        <end position="26"/>
    </location>
</feature>
<dbReference type="AlphaFoldDB" id="A0A846WK66"/>
<name>A0A846WK66_9ACTN</name>
<dbReference type="InterPro" id="IPR006683">
    <property type="entry name" value="Thioestr_dom"/>
</dbReference>
<sequence length="215" mass="23292">MTPTPSSSPAAARLQPSWQDQLQPTTPGADEFAELTEAVALLAESFTRSDPPPEVAAVLAARIRDIAAVLADHEVAEDDQPGGKLWDRPGRGQILTPALHIDEVTAEAVRARFTLGRFHSGRDALNGGVTPMIFDEALSRLANAGGRPWARTAHLAVDYRAPAPLHRELSVTAELLGEDGRKRWMRGEIRDGTTLLAEATGLWIVPRPPQPRDHT</sequence>
<dbReference type="CDD" id="cd03443">
    <property type="entry name" value="PaaI_thioesterase"/>
    <property type="match status" value="1"/>
</dbReference>
<feature type="domain" description="Thioesterase" evidence="2">
    <location>
        <begin position="125"/>
        <end position="186"/>
    </location>
</feature>
<dbReference type="InterPro" id="IPR052061">
    <property type="entry name" value="PTE-AB_protein"/>
</dbReference>
<feature type="region of interest" description="Disordered" evidence="1">
    <location>
        <begin position="1"/>
        <end position="27"/>
    </location>
</feature>
<dbReference type="InterPro" id="IPR029069">
    <property type="entry name" value="HotDog_dom_sf"/>
</dbReference>
<dbReference type="PANTHER" id="PTHR47260">
    <property type="entry name" value="UPF0644 PROTEIN PB2B4.06"/>
    <property type="match status" value="1"/>
</dbReference>
<organism evidence="3 4">
    <name type="scientific">Gordonia polyisoprenivorans</name>
    <dbReference type="NCBI Taxonomy" id="84595"/>
    <lineage>
        <taxon>Bacteria</taxon>
        <taxon>Bacillati</taxon>
        <taxon>Actinomycetota</taxon>
        <taxon>Actinomycetes</taxon>
        <taxon>Mycobacteriales</taxon>
        <taxon>Gordoniaceae</taxon>
        <taxon>Gordonia</taxon>
    </lineage>
</organism>
<dbReference type="Gene3D" id="3.10.129.10">
    <property type="entry name" value="Hotdog Thioesterase"/>
    <property type="match status" value="1"/>
</dbReference>
<dbReference type="RefSeq" id="WP_006373051.1">
    <property type="nucleotide sequence ID" value="NZ_JAAXPC010000003.1"/>
</dbReference>
<dbReference type="Pfam" id="PF03061">
    <property type="entry name" value="4HBT"/>
    <property type="match status" value="1"/>
</dbReference>
<dbReference type="Proteomes" id="UP000563898">
    <property type="component" value="Unassembled WGS sequence"/>
</dbReference>
<dbReference type="EMBL" id="JAAXPC010000003">
    <property type="protein sequence ID" value="NKY01416.1"/>
    <property type="molecule type" value="Genomic_DNA"/>
</dbReference>
<proteinExistence type="predicted"/>
<protein>
    <submittedName>
        <fullName evidence="3">PaaI family thioesterase</fullName>
    </submittedName>
</protein>
<dbReference type="PANTHER" id="PTHR47260:SF1">
    <property type="entry name" value="UPF0644 PROTEIN PB2B4.06"/>
    <property type="match status" value="1"/>
</dbReference>
<dbReference type="SUPFAM" id="SSF54637">
    <property type="entry name" value="Thioesterase/thiol ester dehydrase-isomerase"/>
    <property type="match status" value="1"/>
</dbReference>
<evidence type="ECO:0000259" key="2">
    <source>
        <dbReference type="Pfam" id="PF03061"/>
    </source>
</evidence>
<evidence type="ECO:0000313" key="4">
    <source>
        <dbReference type="Proteomes" id="UP000563898"/>
    </source>
</evidence>